<protein>
    <recommendedName>
        <fullName evidence="3">XRE family transcriptional regulator</fullName>
    </recommendedName>
</protein>
<evidence type="ECO:0000313" key="2">
    <source>
        <dbReference type="Proteomes" id="UP000095727"/>
    </source>
</evidence>
<proteinExistence type="predicted"/>
<accession>A0A173SVN8</accession>
<gene>
    <name evidence="1" type="ORF">ERS852574_01693</name>
</gene>
<evidence type="ECO:0000313" key="1">
    <source>
        <dbReference type="EMBL" id="CUM93809.1"/>
    </source>
</evidence>
<reference evidence="1 2" key="1">
    <citation type="submission" date="2015-09" db="EMBL/GenBank/DDBJ databases">
        <authorList>
            <consortium name="Pathogen Informatics"/>
        </authorList>
    </citation>
    <scope>NUCLEOTIDE SEQUENCE [LARGE SCALE GENOMIC DNA]</scope>
    <source>
        <strain evidence="1 2">2789STDY5834962</strain>
    </source>
</reference>
<name>A0A173SVN8_9FIRM</name>
<dbReference type="AlphaFoldDB" id="A0A173SVN8"/>
<dbReference type="RefSeq" id="WP_055156676.1">
    <property type="nucleotide sequence ID" value="NZ_CYXR01000010.1"/>
</dbReference>
<dbReference type="EMBL" id="CYXR01000010">
    <property type="protein sequence ID" value="CUM93809.1"/>
    <property type="molecule type" value="Genomic_DNA"/>
</dbReference>
<sequence length="69" mass="8076">MTLNQVVEEYLNSNGIKKEYFASYIGCGLSKCTMWFKGERKLNTEQLQKTHEFLSGKHIKTVEDIMKEE</sequence>
<dbReference type="Proteomes" id="UP000095727">
    <property type="component" value="Unassembled WGS sequence"/>
</dbReference>
<organism evidence="1 2">
    <name type="scientific">Coprococcus comes</name>
    <dbReference type="NCBI Taxonomy" id="410072"/>
    <lineage>
        <taxon>Bacteria</taxon>
        <taxon>Bacillati</taxon>
        <taxon>Bacillota</taxon>
        <taxon>Clostridia</taxon>
        <taxon>Lachnospirales</taxon>
        <taxon>Lachnospiraceae</taxon>
        <taxon>Coprococcus</taxon>
    </lineage>
</organism>
<evidence type="ECO:0008006" key="3">
    <source>
        <dbReference type="Google" id="ProtNLM"/>
    </source>
</evidence>